<evidence type="ECO:0000256" key="8">
    <source>
        <dbReference type="ARBA" id="ARBA00022475"/>
    </source>
</evidence>
<evidence type="ECO:0000256" key="14">
    <source>
        <dbReference type="ARBA" id="ARBA00023098"/>
    </source>
</evidence>
<evidence type="ECO:0000256" key="9">
    <source>
        <dbReference type="ARBA" id="ARBA00022516"/>
    </source>
</evidence>
<dbReference type="EC" id="2.7.7.41" evidence="6 18"/>
<dbReference type="GO" id="GO:0005886">
    <property type="term" value="C:plasma membrane"/>
    <property type="evidence" value="ECO:0007669"/>
    <property type="project" value="UniProtKB-SubCell"/>
</dbReference>
<reference evidence="20" key="1">
    <citation type="submission" date="2020-10" db="EMBL/GenBank/DDBJ databases">
        <authorList>
            <person name="Gilroy R."/>
        </authorList>
    </citation>
    <scope>NUCLEOTIDE SEQUENCE</scope>
    <source>
        <strain evidence="20">CHK136-897</strain>
    </source>
</reference>
<dbReference type="Pfam" id="PF01148">
    <property type="entry name" value="CTP_transf_1"/>
    <property type="match status" value="1"/>
</dbReference>
<dbReference type="EMBL" id="DVNO01000006">
    <property type="protein sequence ID" value="HIU65212.1"/>
    <property type="molecule type" value="Genomic_DNA"/>
</dbReference>
<dbReference type="GO" id="GO:0004605">
    <property type="term" value="F:phosphatidate cytidylyltransferase activity"/>
    <property type="evidence" value="ECO:0007669"/>
    <property type="project" value="UniProtKB-EC"/>
</dbReference>
<dbReference type="PANTHER" id="PTHR46382:SF1">
    <property type="entry name" value="PHOSPHATIDATE CYTIDYLYLTRANSFERASE"/>
    <property type="match status" value="1"/>
</dbReference>
<evidence type="ECO:0000256" key="18">
    <source>
        <dbReference type="RuleBase" id="RU003938"/>
    </source>
</evidence>
<keyword evidence="12 18" id="KW-0548">Nucleotidyltransferase</keyword>
<feature type="transmembrane region" description="Helical" evidence="19">
    <location>
        <begin position="151"/>
        <end position="171"/>
    </location>
</feature>
<comment type="pathway">
    <text evidence="4">Lipid metabolism.</text>
</comment>
<comment type="subcellular location">
    <subcellularLocation>
        <location evidence="2">Cell membrane</location>
        <topology evidence="2">Multi-pass membrane protein</topology>
    </subcellularLocation>
</comment>
<proteinExistence type="inferred from homology"/>
<evidence type="ECO:0000256" key="12">
    <source>
        <dbReference type="ARBA" id="ARBA00022695"/>
    </source>
</evidence>
<sequence>MSNTKQRIIVGFLMAAVVVAAAVGEYYGIPAVRYLSMLVAIGMIIEMLICIKSTPRETIKKNWWQFSAFLLWLIVIFLAASYVGTRPWIMLLLLLIIACADIGAWFFGKLIGGDKMWERLSAHKTWAGQIAGIICGTFAAIMYGLLGTDMFMPQLLWIGISISLLSQYGDLTASWIKRKMGLKDFGRILPGHGGLLDRFDGWIYALPLIWFVML</sequence>
<evidence type="ECO:0000256" key="2">
    <source>
        <dbReference type="ARBA" id="ARBA00004651"/>
    </source>
</evidence>
<evidence type="ECO:0000256" key="10">
    <source>
        <dbReference type="ARBA" id="ARBA00022679"/>
    </source>
</evidence>
<accession>A0A9D1SMP0</accession>
<dbReference type="InterPro" id="IPR000374">
    <property type="entry name" value="PC_trans"/>
</dbReference>
<evidence type="ECO:0000256" key="6">
    <source>
        <dbReference type="ARBA" id="ARBA00012487"/>
    </source>
</evidence>
<evidence type="ECO:0000313" key="21">
    <source>
        <dbReference type="Proteomes" id="UP000824142"/>
    </source>
</evidence>
<comment type="pathway">
    <text evidence="3 18">Phospholipid metabolism; CDP-diacylglycerol biosynthesis; CDP-diacylglycerol from sn-glycerol 3-phosphate: step 3/3.</text>
</comment>
<keyword evidence="8" id="KW-1003">Cell membrane</keyword>
<comment type="similarity">
    <text evidence="5 18">Belongs to the CDS family.</text>
</comment>
<evidence type="ECO:0000256" key="1">
    <source>
        <dbReference type="ARBA" id="ARBA00001698"/>
    </source>
</evidence>
<dbReference type="AlphaFoldDB" id="A0A9D1SMP0"/>
<feature type="transmembrane region" description="Helical" evidence="19">
    <location>
        <begin position="88"/>
        <end position="107"/>
    </location>
</feature>
<keyword evidence="9" id="KW-0444">Lipid biosynthesis</keyword>
<keyword evidence="10 18" id="KW-0808">Transferase</keyword>
<gene>
    <name evidence="20" type="ORF">IAC63_01055</name>
</gene>
<dbReference type="PANTHER" id="PTHR46382">
    <property type="entry name" value="PHOSPHATIDATE CYTIDYLYLTRANSFERASE"/>
    <property type="match status" value="1"/>
</dbReference>
<dbReference type="GO" id="GO:0016024">
    <property type="term" value="P:CDP-diacylglycerol biosynthetic process"/>
    <property type="evidence" value="ECO:0007669"/>
    <property type="project" value="TreeGrafter"/>
</dbReference>
<feature type="transmembrane region" description="Helical" evidence="19">
    <location>
        <begin position="63"/>
        <end position="82"/>
    </location>
</feature>
<organism evidence="20 21">
    <name type="scientific">Candidatus Enterousia avicola</name>
    <dbReference type="NCBI Taxonomy" id="2840787"/>
    <lineage>
        <taxon>Bacteria</taxon>
        <taxon>Pseudomonadati</taxon>
        <taxon>Pseudomonadota</taxon>
        <taxon>Alphaproteobacteria</taxon>
        <taxon>Candidatus Enterousia</taxon>
    </lineage>
</organism>
<evidence type="ECO:0000256" key="15">
    <source>
        <dbReference type="ARBA" id="ARBA00023136"/>
    </source>
</evidence>
<feature type="transmembrane region" description="Helical" evidence="19">
    <location>
        <begin position="34"/>
        <end position="51"/>
    </location>
</feature>
<keyword evidence="16" id="KW-0594">Phospholipid biosynthesis</keyword>
<protein>
    <recommendedName>
        <fullName evidence="7 18">Phosphatidate cytidylyltransferase</fullName>
        <ecNumber evidence="6 18">2.7.7.41</ecNumber>
    </recommendedName>
</protein>
<keyword evidence="17" id="KW-1208">Phospholipid metabolism</keyword>
<evidence type="ECO:0000256" key="5">
    <source>
        <dbReference type="ARBA" id="ARBA00010185"/>
    </source>
</evidence>
<keyword evidence="14" id="KW-0443">Lipid metabolism</keyword>
<evidence type="ECO:0000256" key="3">
    <source>
        <dbReference type="ARBA" id="ARBA00005119"/>
    </source>
</evidence>
<feature type="transmembrane region" description="Helical" evidence="19">
    <location>
        <begin position="127"/>
        <end position="145"/>
    </location>
</feature>
<keyword evidence="11 18" id="KW-0812">Transmembrane</keyword>
<comment type="catalytic activity">
    <reaction evidence="1 18">
        <text>a 1,2-diacyl-sn-glycero-3-phosphate + CTP + H(+) = a CDP-1,2-diacyl-sn-glycerol + diphosphate</text>
        <dbReference type="Rhea" id="RHEA:16229"/>
        <dbReference type="ChEBI" id="CHEBI:15378"/>
        <dbReference type="ChEBI" id="CHEBI:33019"/>
        <dbReference type="ChEBI" id="CHEBI:37563"/>
        <dbReference type="ChEBI" id="CHEBI:58332"/>
        <dbReference type="ChEBI" id="CHEBI:58608"/>
        <dbReference type="EC" id="2.7.7.41"/>
    </reaction>
</comment>
<evidence type="ECO:0000256" key="4">
    <source>
        <dbReference type="ARBA" id="ARBA00005189"/>
    </source>
</evidence>
<dbReference type="Proteomes" id="UP000824142">
    <property type="component" value="Unassembled WGS sequence"/>
</dbReference>
<keyword evidence="15 19" id="KW-0472">Membrane</keyword>
<evidence type="ECO:0000256" key="17">
    <source>
        <dbReference type="ARBA" id="ARBA00023264"/>
    </source>
</evidence>
<evidence type="ECO:0000256" key="11">
    <source>
        <dbReference type="ARBA" id="ARBA00022692"/>
    </source>
</evidence>
<evidence type="ECO:0000256" key="13">
    <source>
        <dbReference type="ARBA" id="ARBA00022989"/>
    </source>
</evidence>
<evidence type="ECO:0000313" key="20">
    <source>
        <dbReference type="EMBL" id="HIU65212.1"/>
    </source>
</evidence>
<evidence type="ECO:0000256" key="7">
    <source>
        <dbReference type="ARBA" id="ARBA00019373"/>
    </source>
</evidence>
<reference evidence="20" key="2">
    <citation type="journal article" date="2021" name="PeerJ">
        <title>Extensive microbial diversity within the chicken gut microbiome revealed by metagenomics and culture.</title>
        <authorList>
            <person name="Gilroy R."/>
            <person name="Ravi A."/>
            <person name="Getino M."/>
            <person name="Pursley I."/>
            <person name="Horton D.L."/>
            <person name="Alikhan N.F."/>
            <person name="Baker D."/>
            <person name="Gharbi K."/>
            <person name="Hall N."/>
            <person name="Watson M."/>
            <person name="Adriaenssens E.M."/>
            <person name="Foster-Nyarko E."/>
            <person name="Jarju S."/>
            <person name="Secka A."/>
            <person name="Antonio M."/>
            <person name="Oren A."/>
            <person name="Chaudhuri R.R."/>
            <person name="La Ragione R."/>
            <person name="Hildebrand F."/>
            <person name="Pallen M.J."/>
        </authorList>
    </citation>
    <scope>NUCLEOTIDE SEQUENCE</scope>
    <source>
        <strain evidence="20">CHK136-897</strain>
    </source>
</reference>
<dbReference type="PROSITE" id="PS01315">
    <property type="entry name" value="CDS"/>
    <property type="match status" value="1"/>
</dbReference>
<keyword evidence="13 19" id="KW-1133">Transmembrane helix</keyword>
<comment type="caution">
    <text evidence="20">The sequence shown here is derived from an EMBL/GenBank/DDBJ whole genome shotgun (WGS) entry which is preliminary data.</text>
</comment>
<evidence type="ECO:0000256" key="19">
    <source>
        <dbReference type="SAM" id="Phobius"/>
    </source>
</evidence>
<name>A0A9D1SMP0_9PROT</name>
<evidence type="ECO:0000256" key="16">
    <source>
        <dbReference type="ARBA" id="ARBA00023209"/>
    </source>
</evidence>